<evidence type="ECO:0000256" key="4">
    <source>
        <dbReference type="ARBA" id="ARBA00022529"/>
    </source>
</evidence>
<name>B4GB65_DROPE</name>
<evidence type="ECO:0000256" key="2">
    <source>
        <dbReference type="ARBA" id="ARBA00007550"/>
    </source>
</evidence>
<evidence type="ECO:0000256" key="5">
    <source>
        <dbReference type="ARBA" id="ARBA00022588"/>
    </source>
</evidence>
<dbReference type="GO" id="GO:0045087">
    <property type="term" value="P:innate immune response"/>
    <property type="evidence" value="ECO:0007669"/>
    <property type="project" value="UniProtKB-KW"/>
</dbReference>
<keyword evidence="5" id="KW-0399">Innate immunity</keyword>
<protein>
    <submittedName>
        <fullName evidence="10">GL11495</fullName>
    </submittedName>
</protein>
<keyword evidence="8" id="KW-0732">Signal</keyword>
<comment type="subcellular location">
    <subcellularLocation>
        <location evidence="1">Secreted</location>
    </subcellularLocation>
</comment>
<dbReference type="KEGG" id="dpe:6591174"/>
<keyword evidence="6" id="KW-0391">Immunity</keyword>
<evidence type="ECO:0000256" key="8">
    <source>
        <dbReference type="SAM" id="SignalP"/>
    </source>
</evidence>
<organism evidence="11">
    <name type="scientific">Drosophila persimilis</name>
    <name type="common">Fruit fly</name>
    <dbReference type="NCBI Taxonomy" id="7234"/>
    <lineage>
        <taxon>Eukaryota</taxon>
        <taxon>Metazoa</taxon>
        <taxon>Ecdysozoa</taxon>
        <taxon>Arthropoda</taxon>
        <taxon>Hexapoda</taxon>
        <taxon>Insecta</taxon>
        <taxon>Pterygota</taxon>
        <taxon>Neoptera</taxon>
        <taxon>Endopterygota</taxon>
        <taxon>Diptera</taxon>
        <taxon>Brachycera</taxon>
        <taxon>Muscomorpha</taxon>
        <taxon>Ephydroidea</taxon>
        <taxon>Drosophilidae</taxon>
        <taxon>Drosophila</taxon>
        <taxon>Sophophora</taxon>
    </lineage>
</organism>
<accession>B4GB65</accession>
<evidence type="ECO:0000256" key="7">
    <source>
        <dbReference type="ARBA" id="ARBA00023022"/>
    </source>
</evidence>
<dbReference type="HOGENOM" id="CLU_168494_0_0_1"/>
<proteinExistence type="inferred from homology"/>
<dbReference type="STRING" id="7234.B4GB65"/>
<dbReference type="InterPro" id="IPR005521">
    <property type="entry name" value="Attacin_C"/>
</dbReference>
<feature type="domain" description="Attacin C-terminal" evidence="9">
    <location>
        <begin position="75"/>
        <end position="125"/>
    </location>
</feature>
<dbReference type="eggNOG" id="ENOG502RWCD">
    <property type="taxonomic scope" value="Eukaryota"/>
</dbReference>
<dbReference type="GO" id="GO:0005615">
    <property type="term" value="C:extracellular space"/>
    <property type="evidence" value="ECO:0007669"/>
    <property type="project" value="EnsemblMetazoa"/>
</dbReference>
<dbReference type="Proteomes" id="UP000008744">
    <property type="component" value="Unassembled WGS sequence"/>
</dbReference>
<dbReference type="OMA" id="PNGRHSF"/>
<dbReference type="OrthoDB" id="8117451at2759"/>
<evidence type="ECO:0000256" key="1">
    <source>
        <dbReference type="ARBA" id="ARBA00004613"/>
    </source>
</evidence>
<evidence type="ECO:0000256" key="3">
    <source>
        <dbReference type="ARBA" id="ARBA00022525"/>
    </source>
</evidence>
<dbReference type="GO" id="GO:0006959">
    <property type="term" value="P:humoral immune response"/>
    <property type="evidence" value="ECO:0007669"/>
    <property type="project" value="EnsemblMetazoa"/>
</dbReference>
<comment type="similarity">
    <text evidence="2">Belongs to the attacin/sarcotoxin-2 family.</text>
</comment>
<dbReference type="AlphaFoldDB" id="B4GB65"/>
<keyword evidence="4" id="KW-0929">Antimicrobial</keyword>
<keyword evidence="7" id="KW-0044">Antibiotic</keyword>
<reference evidence="10 11" key="1">
    <citation type="journal article" date="2007" name="Nature">
        <title>Evolution of genes and genomes on the Drosophila phylogeny.</title>
        <authorList>
            <consortium name="Drosophila 12 Genomes Consortium"/>
            <person name="Clark A.G."/>
            <person name="Eisen M.B."/>
            <person name="Smith D.R."/>
            <person name="Bergman C.M."/>
            <person name="Oliver B."/>
            <person name="Markow T.A."/>
            <person name="Kaufman T.C."/>
            <person name="Kellis M."/>
            <person name="Gelbart W."/>
            <person name="Iyer V.N."/>
            <person name="Pollard D.A."/>
            <person name="Sackton T.B."/>
            <person name="Larracuente A.M."/>
            <person name="Singh N.D."/>
            <person name="Abad J.P."/>
            <person name="Abt D.N."/>
            <person name="Adryan B."/>
            <person name="Aguade M."/>
            <person name="Akashi H."/>
            <person name="Anderson W.W."/>
            <person name="Aquadro C.F."/>
            <person name="Ardell D.H."/>
            <person name="Arguello R."/>
            <person name="Artieri C.G."/>
            <person name="Barbash D.A."/>
            <person name="Barker D."/>
            <person name="Barsanti P."/>
            <person name="Batterham P."/>
            <person name="Batzoglou S."/>
            <person name="Begun D."/>
            <person name="Bhutkar A."/>
            <person name="Blanco E."/>
            <person name="Bosak S.A."/>
            <person name="Bradley R.K."/>
            <person name="Brand A.D."/>
            <person name="Brent M.R."/>
            <person name="Brooks A.N."/>
            <person name="Brown R.H."/>
            <person name="Butlin R.K."/>
            <person name="Caggese C."/>
            <person name="Calvi B.R."/>
            <person name="Bernardo de Carvalho A."/>
            <person name="Caspi A."/>
            <person name="Castrezana S."/>
            <person name="Celniker S.E."/>
            <person name="Chang J.L."/>
            <person name="Chapple C."/>
            <person name="Chatterji S."/>
            <person name="Chinwalla A."/>
            <person name="Civetta A."/>
            <person name="Clifton S.W."/>
            <person name="Comeron J.M."/>
            <person name="Costello J.C."/>
            <person name="Coyne J.A."/>
            <person name="Daub J."/>
            <person name="David R.G."/>
            <person name="Delcher A.L."/>
            <person name="Delehaunty K."/>
            <person name="Do C.B."/>
            <person name="Ebling H."/>
            <person name="Edwards K."/>
            <person name="Eickbush T."/>
            <person name="Evans J.D."/>
            <person name="Filipski A."/>
            <person name="Findeiss S."/>
            <person name="Freyhult E."/>
            <person name="Fulton L."/>
            <person name="Fulton R."/>
            <person name="Garcia A.C."/>
            <person name="Gardiner A."/>
            <person name="Garfield D.A."/>
            <person name="Garvin B.E."/>
            <person name="Gibson G."/>
            <person name="Gilbert D."/>
            <person name="Gnerre S."/>
            <person name="Godfrey J."/>
            <person name="Good R."/>
            <person name="Gotea V."/>
            <person name="Gravely B."/>
            <person name="Greenberg A.J."/>
            <person name="Griffiths-Jones S."/>
            <person name="Gross S."/>
            <person name="Guigo R."/>
            <person name="Gustafson E.A."/>
            <person name="Haerty W."/>
            <person name="Hahn M.W."/>
            <person name="Halligan D.L."/>
            <person name="Halpern A.L."/>
            <person name="Halter G.M."/>
            <person name="Han M.V."/>
            <person name="Heger A."/>
            <person name="Hillier L."/>
            <person name="Hinrichs A.S."/>
            <person name="Holmes I."/>
            <person name="Hoskins R.A."/>
            <person name="Hubisz M.J."/>
            <person name="Hultmark D."/>
            <person name="Huntley M.A."/>
            <person name="Jaffe D.B."/>
            <person name="Jagadeeshan S."/>
            <person name="Jeck W.R."/>
            <person name="Johnson J."/>
            <person name="Jones C.D."/>
            <person name="Jordan W.C."/>
            <person name="Karpen G.H."/>
            <person name="Kataoka E."/>
            <person name="Keightley P.D."/>
            <person name="Kheradpour P."/>
            <person name="Kirkness E.F."/>
            <person name="Koerich L.B."/>
            <person name="Kristiansen K."/>
            <person name="Kudrna D."/>
            <person name="Kulathinal R.J."/>
            <person name="Kumar S."/>
            <person name="Kwok R."/>
            <person name="Lander E."/>
            <person name="Langley C.H."/>
            <person name="Lapoint R."/>
            <person name="Lazzaro B.P."/>
            <person name="Lee S.J."/>
            <person name="Levesque L."/>
            <person name="Li R."/>
            <person name="Lin C.F."/>
            <person name="Lin M.F."/>
            <person name="Lindblad-Toh K."/>
            <person name="Llopart A."/>
            <person name="Long M."/>
            <person name="Low L."/>
            <person name="Lozovsky E."/>
            <person name="Lu J."/>
            <person name="Luo M."/>
            <person name="Machado C.A."/>
            <person name="Makalowski W."/>
            <person name="Marzo M."/>
            <person name="Matsuda M."/>
            <person name="Matzkin L."/>
            <person name="McAllister B."/>
            <person name="McBride C.S."/>
            <person name="McKernan B."/>
            <person name="McKernan K."/>
            <person name="Mendez-Lago M."/>
            <person name="Minx P."/>
            <person name="Mollenhauer M.U."/>
            <person name="Montooth K."/>
            <person name="Mount S.M."/>
            <person name="Mu X."/>
            <person name="Myers E."/>
            <person name="Negre B."/>
            <person name="Newfeld S."/>
            <person name="Nielsen R."/>
            <person name="Noor M.A."/>
            <person name="O'Grady P."/>
            <person name="Pachter L."/>
            <person name="Papaceit M."/>
            <person name="Parisi M.J."/>
            <person name="Parisi M."/>
            <person name="Parts L."/>
            <person name="Pedersen J.S."/>
            <person name="Pesole G."/>
            <person name="Phillippy A.M."/>
            <person name="Ponting C.P."/>
            <person name="Pop M."/>
            <person name="Porcelli D."/>
            <person name="Powell J.R."/>
            <person name="Prohaska S."/>
            <person name="Pruitt K."/>
            <person name="Puig M."/>
            <person name="Quesneville H."/>
            <person name="Ram K.R."/>
            <person name="Rand D."/>
            <person name="Rasmussen M.D."/>
            <person name="Reed L.K."/>
            <person name="Reenan R."/>
            <person name="Reily A."/>
            <person name="Remington K.A."/>
            <person name="Rieger T.T."/>
            <person name="Ritchie M.G."/>
            <person name="Robin C."/>
            <person name="Rogers Y.H."/>
            <person name="Rohde C."/>
            <person name="Rozas J."/>
            <person name="Rubenfield M.J."/>
            <person name="Ruiz A."/>
            <person name="Russo S."/>
            <person name="Salzberg S.L."/>
            <person name="Sanchez-Gracia A."/>
            <person name="Saranga D.J."/>
            <person name="Sato H."/>
            <person name="Schaeffer S.W."/>
            <person name="Schatz M.C."/>
            <person name="Schlenke T."/>
            <person name="Schwartz R."/>
            <person name="Segarra C."/>
            <person name="Singh R.S."/>
            <person name="Sirot L."/>
            <person name="Sirota M."/>
            <person name="Sisneros N.B."/>
            <person name="Smith C.D."/>
            <person name="Smith T.F."/>
            <person name="Spieth J."/>
            <person name="Stage D.E."/>
            <person name="Stark A."/>
            <person name="Stephan W."/>
            <person name="Strausberg R.L."/>
            <person name="Strempel S."/>
            <person name="Sturgill D."/>
            <person name="Sutton G."/>
            <person name="Sutton G.G."/>
            <person name="Tao W."/>
            <person name="Teichmann S."/>
            <person name="Tobari Y.N."/>
            <person name="Tomimura Y."/>
            <person name="Tsolas J.M."/>
            <person name="Valente V.L."/>
            <person name="Venter E."/>
            <person name="Venter J.C."/>
            <person name="Vicario S."/>
            <person name="Vieira F.G."/>
            <person name="Vilella A.J."/>
            <person name="Villasante A."/>
            <person name="Walenz B."/>
            <person name="Wang J."/>
            <person name="Wasserman M."/>
            <person name="Watts T."/>
            <person name="Wilson D."/>
            <person name="Wilson R.K."/>
            <person name="Wing R.A."/>
            <person name="Wolfner M.F."/>
            <person name="Wong A."/>
            <person name="Wong G.K."/>
            <person name="Wu C.I."/>
            <person name="Wu G."/>
            <person name="Yamamoto D."/>
            <person name="Yang H.P."/>
            <person name="Yang S.P."/>
            <person name="Yorke J.A."/>
            <person name="Yoshida K."/>
            <person name="Zdobnov E."/>
            <person name="Zhang P."/>
            <person name="Zhang Y."/>
            <person name="Zimin A.V."/>
            <person name="Baldwin J."/>
            <person name="Abdouelleil A."/>
            <person name="Abdulkadir J."/>
            <person name="Abebe A."/>
            <person name="Abera B."/>
            <person name="Abreu J."/>
            <person name="Acer S.C."/>
            <person name="Aftuck L."/>
            <person name="Alexander A."/>
            <person name="An P."/>
            <person name="Anderson E."/>
            <person name="Anderson S."/>
            <person name="Arachi H."/>
            <person name="Azer M."/>
            <person name="Bachantsang P."/>
            <person name="Barry A."/>
            <person name="Bayul T."/>
            <person name="Berlin A."/>
            <person name="Bessette D."/>
            <person name="Bloom T."/>
            <person name="Blye J."/>
            <person name="Boguslavskiy L."/>
            <person name="Bonnet C."/>
            <person name="Boukhgalter B."/>
            <person name="Bourzgui I."/>
            <person name="Brown A."/>
            <person name="Cahill P."/>
            <person name="Channer S."/>
            <person name="Cheshatsang Y."/>
            <person name="Chuda L."/>
            <person name="Citroen M."/>
            <person name="Collymore A."/>
            <person name="Cooke P."/>
            <person name="Costello M."/>
            <person name="D'Aco K."/>
            <person name="Daza R."/>
            <person name="De Haan G."/>
            <person name="DeGray S."/>
            <person name="DeMaso C."/>
            <person name="Dhargay N."/>
            <person name="Dooley K."/>
            <person name="Dooley E."/>
            <person name="Doricent M."/>
            <person name="Dorje P."/>
            <person name="Dorjee K."/>
            <person name="Dupes A."/>
            <person name="Elong R."/>
            <person name="Falk J."/>
            <person name="Farina A."/>
            <person name="Faro S."/>
            <person name="Ferguson D."/>
            <person name="Fisher S."/>
            <person name="Foley C.D."/>
            <person name="Franke A."/>
            <person name="Friedrich D."/>
            <person name="Gadbois L."/>
            <person name="Gearin G."/>
            <person name="Gearin C.R."/>
            <person name="Giannoukos G."/>
            <person name="Goode T."/>
            <person name="Graham J."/>
            <person name="Grandbois E."/>
            <person name="Grewal S."/>
            <person name="Gyaltsen K."/>
            <person name="Hafez N."/>
            <person name="Hagos B."/>
            <person name="Hall J."/>
            <person name="Henson C."/>
            <person name="Hollinger A."/>
            <person name="Honan T."/>
            <person name="Huard M.D."/>
            <person name="Hughes L."/>
            <person name="Hurhula B."/>
            <person name="Husby M.E."/>
            <person name="Kamat A."/>
            <person name="Kanga B."/>
            <person name="Kashin S."/>
            <person name="Khazanovich D."/>
            <person name="Kisner P."/>
            <person name="Lance K."/>
            <person name="Lara M."/>
            <person name="Lee W."/>
            <person name="Lennon N."/>
            <person name="Letendre F."/>
            <person name="LeVine R."/>
            <person name="Lipovsky A."/>
            <person name="Liu X."/>
            <person name="Liu J."/>
            <person name="Liu S."/>
            <person name="Lokyitsang T."/>
            <person name="Lokyitsang Y."/>
            <person name="Lubonja R."/>
            <person name="Lui A."/>
            <person name="MacDonald P."/>
            <person name="Magnisalis V."/>
            <person name="Maru K."/>
            <person name="Matthews C."/>
            <person name="McCusker W."/>
            <person name="McDonough S."/>
            <person name="Mehta T."/>
            <person name="Meldrim J."/>
            <person name="Meneus L."/>
            <person name="Mihai O."/>
            <person name="Mihalev A."/>
            <person name="Mihova T."/>
            <person name="Mittelman R."/>
            <person name="Mlenga V."/>
            <person name="Montmayeur A."/>
            <person name="Mulrain L."/>
            <person name="Navidi A."/>
            <person name="Naylor J."/>
            <person name="Negash T."/>
            <person name="Nguyen T."/>
            <person name="Nguyen N."/>
            <person name="Nicol R."/>
            <person name="Norbu C."/>
            <person name="Norbu N."/>
            <person name="Novod N."/>
            <person name="O'Neill B."/>
            <person name="Osman S."/>
            <person name="Markiewicz E."/>
            <person name="Oyono O.L."/>
            <person name="Patti C."/>
            <person name="Phunkhang P."/>
            <person name="Pierre F."/>
            <person name="Priest M."/>
            <person name="Raghuraman S."/>
            <person name="Rege F."/>
            <person name="Reyes R."/>
            <person name="Rise C."/>
            <person name="Rogov P."/>
            <person name="Ross K."/>
            <person name="Ryan E."/>
            <person name="Settipalli S."/>
            <person name="Shea T."/>
            <person name="Sherpa N."/>
            <person name="Shi L."/>
            <person name="Shih D."/>
            <person name="Sparrow T."/>
            <person name="Spaulding J."/>
            <person name="Stalker J."/>
            <person name="Stange-Thomann N."/>
            <person name="Stavropoulos S."/>
            <person name="Stone C."/>
            <person name="Strader C."/>
            <person name="Tesfaye S."/>
            <person name="Thomson T."/>
            <person name="Thoulutsang Y."/>
            <person name="Thoulutsang D."/>
            <person name="Topham K."/>
            <person name="Topping I."/>
            <person name="Tsamla T."/>
            <person name="Vassiliev H."/>
            <person name="Vo A."/>
            <person name="Wangchuk T."/>
            <person name="Wangdi T."/>
            <person name="Weiand M."/>
            <person name="Wilkinson J."/>
            <person name="Wilson A."/>
            <person name="Yadav S."/>
            <person name="Young G."/>
            <person name="Yu Q."/>
            <person name="Zembek L."/>
            <person name="Zhong D."/>
            <person name="Zimmer A."/>
            <person name="Zwirko Z."/>
            <person name="Jaffe D.B."/>
            <person name="Alvarez P."/>
            <person name="Brockman W."/>
            <person name="Butler J."/>
            <person name="Chin C."/>
            <person name="Gnerre S."/>
            <person name="Grabherr M."/>
            <person name="Kleber M."/>
            <person name="Mauceli E."/>
            <person name="MacCallum I."/>
        </authorList>
    </citation>
    <scope>NUCLEOTIDE SEQUENCE [LARGE SCALE GENOMIC DNA]</scope>
    <source>
        <strain evidence="11">MSH-3 / Tucson 14011-0111.49</strain>
    </source>
</reference>
<feature type="signal peptide" evidence="8">
    <location>
        <begin position="1"/>
        <end position="25"/>
    </location>
</feature>
<keyword evidence="11" id="KW-1185">Reference proteome</keyword>
<dbReference type="Pfam" id="PF03769">
    <property type="entry name" value="Attacin_C"/>
    <property type="match status" value="1"/>
</dbReference>
<evidence type="ECO:0000256" key="6">
    <source>
        <dbReference type="ARBA" id="ARBA00022859"/>
    </source>
</evidence>
<sequence>MEFSSSLLLLSLACACACLCAPAAAYPLADEQHLVYVEPSEFFPDFLDVEVDHPRVRRQWQLQGGGGGSPRQGFDLSLNGRAPVWQSPNGRHSFDATGHYGQHLGGPYGNSRPQWGAGGQYTFRF</sequence>
<evidence type="ECO:0000313" key="10">
    <source>
        <dbReference type="EMBL" id="EDW32167.1"/>
    </source>
</evidence>
<evidence type="ECO:0000313" key="11">
    <source>
        <dbReference type="Proteomes" id="UP000008744"/>
    </source>
</evidence>
<keyword evidence="3" id="KW-0964">Secreted</keyword>
<gene>
    <name evidence="10" type="primary">Dper\GL11495</name>
    <name evidence="10" type="ORF">Dper_GL11495</name>
</gene>
<dbReference type="GO" id="GO:0050830">
    <property type="term" value="P:defense response to Gram-positive bacterium"/>
    <property type="evidence" value="ECO:0007669"/>
    <property type="project" value="EnsemblMetazoa"/>
</dbReference>
<feature type="chain" id="PRO_5002803409" evidence="8">
    <location>
        <begin position="26"/>
        <end position="125"/>
    </location>
</feature>
<dbReference type="GO" id="GO:0009611">
    <property type="term" value="P:response to wounding"/>
    <property type="evidence" value="ECO:0007669"/>
    <property type="project" value="EnsemblMetazoa"/>
</dbReference>
<dbReference type="EMBL" id="CH479181">
    <property type="protein sequence ID" value="EDW32167.1"/>
    <property type="molecule type" value="Genomic_DNA"/>
</dbReference>
<evidence type="ECO:0000259" key="9">
    <source>
        <dbReference type="Pfam" id="PF03769"/>
    </source>
</evidence>